<dbReference type="GO" id="GO:0030490">
    <property type="term" value="P:maturation of SSU-rRNA"/>
    <property type="evidence" value="ECO:0007669"/>
    <property type="project" value="TreeGrafter"/>
</dbReference>
<dbReference type="InterPro" id="IPR037393">
    <property type="entry name" value="Bud22/SRFB1"/>
</dbReference>
<dbReference type="AlphaFoldDB" id="A0A1A9ZZY8"/>
<dbReference type="STRING" id="7398.A0A1A9ZZY8"/>
<evidence type="ECO:0000313" key="2">
    <source>
        <dbReference type="EnsemblMetazoa" id="GPAI030231-PA"/>
    </source>
</evidence>
<reference evidence="3" key="1">
    <citation type="submission" date="2014-03" db="EMBL/GenBank/DDBJ databases">
        <authorList>
            <person name="Aksoy S."/>
            <person name="Warren W."/>
            <person name="Wilson R.K."/>
        </authorList>
    </citation>
    <scope>NUCLEOTIDE SEQUENCE [LARGE SCALE GENOMIC DNA]</scope>
    <source>
        <strain evidence="3">IAEA</strain>
    </source>
</reference>
<accession>A0A1A9ZZY8</accession>
<feature type="region of interest" description="Disordered" evidence="1">
    <location>
        <begin position="315"/>
        <end position="354"/>
    </location>
</feature>
<dbReference type="PANTHER" id="PTHR23325:SF1">
    <property type="entry name" value="SERUM RESPONSE FACTOR-BINDING PROTEIN 1"/>
    <property type="match status" value="1"/>
</dbReference>
<feature type="compositionally biased region" description="Low complexity" evidence="1">
    <location>
        <begin position="171"/>
        <end position="184"/>
    </location>
</feature>
<feature type="region of interest" description="Disordered" evidence="1">
    <location>
        <begin position="207"/>
        <end position="264"/>
    </location>
</feature>
<dbReference type="EnsemblMetazoa" id="GPAI030231-RA">
    <property type="protein sequence ID" value="GPAI030231-PA"/>
    <property type="gene ID" value="GPAI030231"/>
</dbReference>
<sequence>MLNKLKFNNLVIAHKTDIQRVRTQTINKVVNKIRKLKNVLEKRGKDEKNRARLLKFTETLEHVKKLSRIDIMKNVLTLEKSPPTVLTNGLVSPTELAVALLSLNKVMQMLIKEFKNDLQLMPDKAHAWRKELMQSSKKKQKLERTAEKKRKRQQLKEQKATERKRKEWLEENTQNTETTNANSELGVSTFGEWKVELIDLDNEKQVVSQTGRTSKKLKRPFEKTRKELASKKLKSKAESSLTHADANEKKDDFPSSFEEEQDSHTEATHIIDPFFITNEGENYLSTAVVLRNESLEKTDSNKEAEDFQFVKLNKHTKNKLQPPKKKEGHQNSTGLTRKCQKKDPQNTTELESLHPSWAAKKKLKPIINSFQGNRTTFGENSDGEAANISNLPNEENEQSSNVDLHPSWIAKQKMKPTITVFQGKKIIFDLSDDNDDDK</sequence>
<proteinExistence type="predicted"/>
<evidence type="ECO:0008006" key="4">
    <source>
        <dbReference type="Google" id="ProtNLM"/>
    </source>
</evidence>
<name>A0A1A9ZZY8_GLOPL</name>
<feature type="compositionally biased region" description="Polar residues" evidence="1">
    <location>
        <begin position="387"/>
        <end position="402"/>
    </location>
</feature>
<dbReference type="PANTHER" id="PTHR23325">
    <property type="entry name" value="SERUM RESPONSE FACTOR-BINDING"/>
    <property type="match status" value="1"/>
</dbReference>
<dbReference type="Proteomes" id="UP000092445">
    <property type="component" value="Unassembled WGS sequence"/>
</dbReference>
<dbReference type="GO" id="GO:0030686">
    <property type="term" value="C:90S preribosome"/>
    <property type="evidence" value="ECO:0007669"/>
    <property type="project" value="TreeGrafter"/>
</dbReference>
<feature type="compositionally biased region" description="Basic and acidic residues" evidence="1">
    <location>
        <begin position="219"/>
        <end position="230"/>
    </location>
</feature>
<reference evidence="2" key="2">
    <citation type="submission" date="2020-05" db="UniProtKB">
        <authorList>
            <consortium name="EnsemblMetazoa"/>
        </authorList>
    </citation>
    <scope>IDENTIFICATION</scope>
    <source>
        <strain evidence="2">IAEA</strain>
    </source>
</reference>
<dbReference type="GO" id="GO:0005634">
    <property type="term" value="C:nucleus"/>
    <property type="evidence" value="ECO:0007669"/>
    <property type="project" value="TreeGrafter"/>
</dbReference>
<feature type="compositionally biased region" description="Basic residues" evidence="1">
    <location>
        <begin position="136"/>
        <end position="153"/>
    </location>
</feature>
<keyword evidence="3" id="KW-1185">Reference proteome</keyword>
<feature type="compositionally biased region" description="Basic and acidic residues" evidence="1">
    <location>
        <begin position="154"/>
        <end position="169"/>
    </location>
</feature>
<organism evidence="2 3">
    <name type="scientific">Glossina pallidipes</name>
    <name type="common">Tsetse fly</name>
    <dbReference type="NCBI Taxonomy" id="7398"/>
    <lineage>
        <taxon>Eukaryota</taxon>
        <taxon>Metazoa</taxon>
        <taxon>Ecdysozoa</taxon>
        <taxon>Arthropoda</taxon>
        <taxon>Hexapoda</taxon>
        <taxon>Insecta</taxon>
        <taxon>Pterygota</taxon>
        <taxon>Neoptera</taxon>
        <taxon>Endopterygota</taxon>
        <taxon>Diptera</taxon>
        <taxon>Brachycera</taxon>
        <taxon>Muscomorpha</taxon>
        <taxon>Hippoboscoidea</taxon>
        <taxon>Glossinidae</taxon>
        <taxon>Glossina</taxon>
    </lineage>
</organism>
<protein>
    <recommendedName>
        <fullName evidence="4">Serum response factor-binding protein 1</fullName>
    </recommendedName>
</protein>
<feature type="region of interest" description="Disordered" evidence="1">
    <location>
        <begin position="132"/>
        <end position="185"/>
    </location>
</feature>
<evidence type="ECO:0000256" key="1">
    <source>
        <dbReference type="SAM" id="MobiDB-lite"/>
    </source>
</evidence>
<dbReference type="VEuPathDB" id="VectorBase:GPAI030231"/>
<evidence type="ECO:0000313" key="3">
    <source>
        <dbReference type="Proteomes" id="UP000092445"/>
    </source>
</evidence>
<feature type="region of interest" description="Disordered" evidence="1">
    <location>
        <begin position="373"/>
        <end position="403"/>
    </location>
</feature>